<dbReference type="AlphaFoldDB" id="A0A448WT90"/>
<feature type="compositionally biased region" description="Polar residues" evidence="1">
    <location>
        <begin position="100"/>
        <end position="110"/>
    </location>
</feature>
<sequence length="158" mass="17430">MPANRSGPVIQFYCWCASLVAAHRECHRHVVLRADCRLGTARNFEAKGRIGGRRIAPQTGGMTTRDSGRCVMRRARGLADSSAHELAQLFALPLERPIEPTNQATASASRARQERPERGRKGQGWAGQGRQHRSITSYHWLADLILLLSAPPDGRQPG</sequence>
<dbReference type="Proteomes" id="UP000784294">
    <property type="component" value="Unassembled WGS sequence"/>
</dbReference>
<feature type="region of interest" description="Disordered" evidence="1">
    <location>
        <begin position="98"/>
        <end position="130"/>
    </location>
</feature>
<name>A0A448WT90_9PLAT</name>
<accession>A0A448WT90</accession>
<protein>
    <submittedName>
        <fullName evidence="2">Uncharacterized protein</fullName>
    </submittedName>
</protein>
<reference evidence="2" key="1">
    <citation type="submission" date="2018-11" db="EMBL/GenBank/DDBJ databases">
        <authorList>
            <consortium name="Pathogen Informatics"/>
        </authorList>
    </citation>
    <scope>NUCLEOTIDE SEQUENCE</scope>
</reference>
<gene>
    <name evidence="2" type="ORF">PXEA_LOCUS13128</name>
</gene>
<proteinExistence type="predicted"/>
<evidence type="ECO:0000256" key="1">
    <source>
        <dbReference type="SAM" id="MobiDB-lite"/>
    </source>
</evidence>
<comment type="caution">
    <text evidence="2">The sequence shown here is derived from an EMBL/GenBank/DDBJ whole genome shotgun (WGS) entry which is preliminary data.</text>
</comment>
<keyword evidence="3" id="KW-1185">Reference proteome</keyword>
<feature type="compositionally biased region" description="Basic and acidic residues" evidence="1">
    <location>
        <begin position="111"/>
        <end position="120"/>
    </location>
</feature>
<organism evidence="2 3">
    <name type="scientific">Protopolystoma xenopodis</name>
    <dbReference type="NCBI Taxonomy" id="117903"/>
    <lineage>
        <taxon>Eukaryota</taxon>
        <taxon>Metazoa</taxon>
        <taxon>Spiralia</taxon>
        <taxon>Lophotrochozoa</taxon>
        <taxon>Platyhelminthes</taxon>
        <taxon>Monogenea</taxon>
        <taxon>Polyopisthocotylea</taxon>
        <taxon>Polystomatidea</taxon>
        <taxon>Polystomatidae</taxon>
        <taxon>Protopolystoma</taxon>
    </lineage>
</organism>
<evidence type="ECO:0000313" key="2">
    <source>
        <dbReference type="EMBL" id="VEL19688.1"/>
    </source>
</evidence>
<evidence type="ECO:0000313" key="3">
    <source>
        <dbReference type="Proteomes" id="UP000784294"/>
    </source>
</evidence>
<dbReference type="EMBL" id="CAAALY010042765">
    <property type="protein sequence ID" value="VEL19688.1"/>
    <property type="molecule type" value="Genomic_DNA"/>
</dbReference>